<protein>
    <recommendedName>
        <fullName evidence="2">Response regulatory domain-containing protein</fullName>
    </recommendedName>
</protein>
<sequence length="167" mass="19002">MTRLLKMFRTDAYFYMPEMQAGYVQMELTPAKVVLLHTGPQPHEKILRLLARFDIQTMHINVSSTDQLVPDQLSDCDLILFEAFDRISNESQAVLNWIRMGSRVPVVMLTSSFRPERTISGLLAGADAVVSINTPWDVIIAHCYALIRRWRLGHHFSGNCTNCALSH</sequence>
<dbReference type="AlphaFoldDB" id="A0A7C1FL00"/>
<evidence type="ECO:0008006" key="2">
    <source>
        <dbReference type="Google" id="ProtNLM"/>
    </source>
</evidence>
<comment type="caution">
    <text evidence="1">The sequence shown here is derived from an EMBL/GenBank/DDBJ whole genome shotgun (WGS) entry which is preliminary data.</text>
</comment>
<reference evidence="1" key="1">
    <citation type="journal article" date="2020" name="mSystems">
        <title>Genome- and Community-Level Interaction Insights into Carbon Utilization and Element Cycling Functions of Hydrothermarchaeota in Hydrothermal Sediment.</title>
        <authorList>
            <person name="Zhou Z."/>
            <person name="Liu Y."/>
            <person name="Xu W."/>
            <person name="Pan J."/>
            <person name="Luo Z.H."/>
            <person name="Li M."/>
        </authorList>
    </citation>
    <scope>NUCLEOTIDE SEQUENCE [LARGE SCALE GENOMIC DNA]</scope>
    <source>
        <strain evidence="1">SpSt-289</strain>
    </source>
</reference>
<dbReference type="InterPro" id="IPR011006">
    <property type="entry name" value="CheY-like_superfamily"/>
</dbReference>
<dbReference type="EMBL" id="DSMG01000092">
    <property type="protein sequence ID" value="HDX31673.1"/>
    <property type="molecule type" value="Genomic_DNA"/>
</dbReference>
<name>A0A7C1FL00_9CHLR</name>
<proteinExistence type="predicted"/>
<accession>A0A7C1FL00</accession>
<evidence type="ECO:0000313" key="1">
    <source>
        <dbReference type="EMBL" id="HDX31673.1"/>
    </source>
</evidence>
<dbReference type="SUPFAM" id="SSF52172">
    <property type="entry name" value="CheY-like"/>
    <property type="match status" value="1"/>
</dbReference>
<gene>
    <name evidence="1" type="ORF">ENQ20_09295</name>
</gene>
<organism evidence="1">
    <name type="scientific">Caldilinea aerophila</name>
    <dbReference type="NCBI Taxonomy" id="133453"/>
    <lineage>
        <taxon>Bacteria</taxon>
        <taxon>Bacillati</taxon>
        <taxon>Chloroflexota</taxon>
        <taxon>Caldilineae</taxon>
        <taxon>Caldilineales</taxon>
        <taxon>Caldilineaceae</taxon>
        <taxon>Caldilinea</taxon>
    </lineage>
</organism>